<feature type="compositionally biased region" description="Basic and acidic residues" evidence="2">
    <location>
        <begin position="360"/>
        <end position="373"/>
    </location>
</feature>
<dbReference type="Proteomes" id="UP001152795">
    <property type="component" value="Unassembled WGS sequence"/>
</dbReference>
<feature type="region of interest" description="Disordered" evidence="2">
    <location>
        <begin position="351"/>
        <end position="381"/>
    </location>
</feature>
<accession>A0A7D9I989</accession>
<comment type="caution">
    <text evidence="3">The sequence shown here is derived from an EMBL/GenBank/DDBJ whole genome shotgun (WGS) entry which is preliminary data.</text>
</comment>
<dbReference type="EMBL" id="CACRXK020003657">
    <property type="protein sequence ID" value="CAB3999731.1"/>
    <property type="molecule type" value="Genomic_DNA"/>
</dbReference>
<dbReference type="OrthoDB" id="5982876at2759"/>
<proteinExistence type="predicted"/>
<organism evidence="3 4">
    <name type="scientific">Paramuricea clavata</name>
    <name type="common">Red gorgonian</name>
    <name type="synonym">Violescent sea-whip</name>
    <dbReference type="NCBI Taxonomy" id="317549"/>
    <lineage>
        <taxon>Eukaryota</taxon>
        <taxon>Metazoa</taxon>
        <taxon>Cnidaria</taxon>
        <taxon>Anthozoa</taxon>
        <taxon>Octocorallia</taxon>
        <taxon>Malacalcyonacea</taxon>
        <taxon>Plexauridae</taxon>
        <taxon>Paramuricea</taxon>
    </lineage>
</organism>
<evidence type="ECO:0000256" key="1">
    <source>
        <dbReference type="SAM" id="Coils"/>
    </source>
</evidence>
<feature type="compositionally biased region" description="Acidic residues" evidence="2">
    <location>
        <begin position="212"/>
        <end position="240"/>
    </location>
</feature>
<gene>
    <name evidence="3" type="ORF">PACLA_8A078377</name>
</gene>
<sequence length="407" mass="45980">MANKSAQGSVQATKEKKYLGKYCIAGGPNKSTSCFHNRIDINLEGTSTTRTKRLLDRSLALPTIDTVSSVRTSDAISSRERRQFLRHVQREWQTPRQTPSLNLNVEAIHDIHIVDQTPSTPCPSLIYEQATSSLTTVESSIVTPISSELPVLTSSKEQCKKLRDSLRKGKVARRKLKLKVQQLEKTNKSLVNKVKKQTVMIDQVVNNLHTDESDDDDGEDIEEDWEPTNDDDDGDDEIPANEESRNVIRVDASTTSVDEPKFIVFYQSLLALFSLFCFNCKAEKPEVRMEQNEYVTCIKKVLLTLSKEDLTKVRNKYLAKVPAALNTQFADRKSKIEAVQEHGKRKKQVVELPPSAQEQETLKRKLEEAEAARQAEPPAKKQRCCRKCKSPMLGHPCGHCMNQAEEN</sequence>
<evidence type="ECO:0000313" key="3">
    <source>
        <dbReference type="EMBL" id="CAB3999731.1"/>
    </source>
</evidence>
<feature type="coiled-coil region" evidence="1">
    <location>
        <begin position="166"/>
        <end position="193"/>
    </location>
</feature>
<reference evidence="3" key="1">
    <citation type="submission" date="2020-04" db="EMBL/GenBank/DDBJ databases">
        <authorList>
            <person name="Alioto T."/>
            <person name="Alioto T."/>
            <person name="Gomez Garrido J."/>
        </authorList>
    </citation>
    <scope>NUCLEOTIDE SEQUENCE</scope>
    <source>
        <strain evidence="3">A484AB</strain>
    </source>
</reference>
<evidence type="ECO:0000313" key="4">
    <source>
        <dbReference type="Proteomes" id="UP001152795"/>
    </source>
</evidence>
<name>A0A7D9I989_PARCT</name>
<evidence type="ECO:0000256" key="2">
    <source>
        <dbReference type="SAM" id="MobiDB-lite"/>
    </source>
</evidence>
<dbReference type="AlphaFoldDB" id="A0A7D9I989"/>
<protein>
    <submittedName>
        <fullName evidence="3">Uncharacterized protein</fullName>
    </submittedName>
</protein>
<keyword evidence="4" id="KW-1185">Reference proteome</keyword>
<keyword evidence="1" id="KW-0175">Coiled coil</keyword>
<feature type="region of interest" description="Disordered" evidence="2">
    <location>
        <begin position="206"/>
        <end position="247"/>
    </location>
</feature>